<evidence type="ECO:0000313" key="4">
    <source>
        <dbReference type="Proteomes" id="UP001302949"/>
    </source>
</evidence>
<sequence length="212" mass="25633">MNRTLFSLLLIALGLGTTVAKAQDRNYSNRGYQNGDRNYQQNDNYSDRNNRNDDYSDRNNRNNNYNDRDNRNDDFFARCDNNRYGRYDFDARNPFDTRSPNYDPRNPFDPRPVYDPYRHSRWNEIDFRSNADPFDFCENRRVWASRFFPLDPSNPYDIRNRYMNQWNNNSYAYGRGSYGRDYGRRRQAPAVIIVPVPAPRGYGHDHYHRRNW</sequence>
<keyword evidence="4" id="KW-1185">Reference proteome</keyword>
<reference evidence="3 4" key="1">
    <citation type="submission" date="2023-12" db="EMBL/GenBank/DDBJ databases">
        <title>Novel species of the genus Arcicella isolated from rivers.</title>
        <authorList>
            <person name="Lu H."/>
        </authorList>
    </citation>
    <scope>NUCLEOTIDE SEQUENCE [LARGE SCALE GENOMIC DNA]</scope>
    <source>
        <strain evidence="3 4">KCTC 23307</strain>
    </source>
</reference>
<feature type="compositionally biased region" description="Basic and acidic residues" evidence="1">
    <location>
        <begin position="45"/>
        <end position="72"/>
    </location>
</feature>
<accession>A0ABU5QD39</accession>
<feature type="signal peptide" evidence="2">
    <location>
        <begin position="1"/>
        <end position="22"/>
    </location>
</feature>
<dbReference type="RefSeq" id="WP_323297895.1">
    <property type="nucleotide sequence ID" value="NZ_JAYFUM010000020.1"/>
</dbReference>
<feature type="compositionally biased region" description="Polar residues" evidence="1">
    <location>
        <begin position="26"/>
        <end position="37"/>
    </location>
</feature>
<organism evidence="3 4">
    <name type="scientific">Arcicella rigui</name>
    <dbReference type="NCBI Taxonomy" id="797020"/>
    <lineage>
        <taxon>Bacteria</taxon>
        <taxon>Pseudomonadati</taxon>
        <taxon>Bacteroidota</taxon>
        <taxon>Cytophagia</taxon>
        <taxon>Cytophagales</taxon>
        <taxon>Flectobacillaceae</taxon>
        <taxon>Arcicella</taxon>
    </lineage>
</organism>
<keyword evidence="2" id="KW-0732">Signal</keyword>
<evidence type="ECO:0000313" key="3">
    <source>
        <dbReference type="EMBL" id="MEA5140741.1"/>
    </source>
</evidence>
<proteinExistence type="predicted"/>
<dbReference type="Proteomes" id="UP001302949">
    <property type="component" value="Unassembled WGS sequence"/>
</dbReference>
<feature type="chain" id="PRO_5047337805" evidence="2">
    <location>
        <begin position="23"/>
        <end position="212"/>
    </location>
</feature>
<feature type="region of interest" description="Disordered" evidence="1">
    <location>
        <begin position="90"/>
        <end position="109"/>
    </location>
</feature>
<name>A0ABU5QD39_9BACT</name>
<comment type="caution">
    <text evidence="3">The sequence shown here is derived from an EMBL/GenBank/DDBJ whole genome shotgun (WGS) entry which is preliminary data.</text>
</comment>
<evidence type="ECO:0000256" key="1">
    <source>
        <dbReference type="SAM" id="MobiDB-lite"/>
    </source>
</evidence>
<gene>
    <name evidence="3" type="ORF">VB248_16445</name>
</gene>
<protein>
    <submittedName>
        <fullName evidence="3">Uncharacterized protein</fullName>
    </submittedName>
</protein>
<feature type="region of interest" description="Disordered" evidence="1">
    <location>
        <begin position="26"/>
        <end position="72"/>
    </location>
</feature>
<evidence type="ECO:0000256" key="2">
    <source>
        <dbReference type="SAM" id="SignalP"/>
    </source>
</evidence>
<dbReference type="EMBL" id="JAYFUM010000020">
    <property type="protein sequence ID" value="MEA5140741.1"/>
    <property type="molecule type" value="Genomic_DNA"/>
</dbReference>